<comment type="similarity">
    <text evidence="1">Belongs to the bacterial ribosomal protein bS21 family.</text>
</comment>
<dbReference type="GO" id="GO:0005840">
    <property type="term" value="C:ribosome"/>
    <property type="evidence" value="ECO:0007669"/>
    <property type="project" value="UniProtKB-KW"/>
</dbReference>
<dbReference type="GO" id="GO:0006412">
    <property type="term" value="P:translation"/>
    <property type="evidence" value="ECO:0007669"/>
    <property type="project" value="InterPro"/>
</dbReference>
<dbReference type="OrthoDB" id="785538at2759"/>
<accession>A0A6P8EG58</accession>
<evidence type="ECO:0000313" key="7">
    <source>
        <dbReference type="RefSeq" id="XP_031404403.1"/>
    </source>
</evidence>
<keyword evidence="3" id="KW-0687">Ribonucleoprotein</keyword>
<evidence type="ECO:0000256" key="4">
    <source>
        <dbReference type="SAM" id="MobiDB-lite"/>
    </source>
</evidence>
<evidence type="ECO:0000256" key="1">
    <source>
        <dbReference type="ARBA" id="ARBA00006640"/>
    </source>
</evidence>
<dbReference type="PANTHER" id="PTHR21109">
    <property type="entry name" value="MITOCHONDRIAL 28S RIBOSOMAL PROTEIN S21"/>
    <property type="match status" value="1"/>
</dbReference>
<evidence type="ECO:0000256" key="3">
    <source>
        <dbReference type="ARBA" id="ARBA00023274"/>
    </source>
</evidence>
<evidence type="ECO:0000256" key="2">
    <source>
        <dbReference type="ARBA" id="ARBA00022980"/>
    </source>
</evidence>
<dbReference type="InterPro" id="IPR001911">
    <property type="entry name" value="Ribosomal_bS21"/>
</dbReference>
<keyword evidence="5" id="KW-0732">Signal</keyword>
<keyword evidence="6" id="KW-1185">Reference proteome</keyword>
<organism evidence="6 7">
    <name type="scientific">Punica granatum</name>
    <name type="common">Pomegranate</name>
    <dbReference type="NCBI Taxonomy" id="22663"/>
    <lineage>
        <taxon>Eukaryota</taxon>
        <taxon>Viridiplantae</taxon>
        <taxon>Streptophyta</taxon>
        <taxon>Embryophyta</taxon>
        <taxon>Tracheophyta</taxon>
        <taxon>Spermatophyta</taxon>
        <taxon>Magnoliopsida</taxon>
        <taxon>eudicotyledons</taxon>
        <taxon>Gunneridae</taxon>
        <taxon>Pentapetalae</taxon>
        <taxon>rosids</taxon>
        <taxon>malvids</taxon>
        <taxon>Myrtales</taxon>
        <taxon>Lythraceae</taxon>
        <taxon>Punica</taxon>
    </lineage>
</organism>
<gene>
    <name evidence="7" type="primary">LOC116213546</name>
</gene>
<keyword evidence="2" id="KW-0689">Ribosomal protein</keyword>
<name>A0A6P8EG58_PUNGR</name>
<feature type="region of interest" description="Disordered" evidence="4">
    <location>
        <begin position="110"/>
        <end position="151"/>
    </location>
</feature>
<evidence type="ECO:0000256" key="5">
    <source>
        <dbReference type="SAM" id="SignalP"/>
    </source>
</evidence>
<sequence length="151" mass="17487">MTATAPPPLSFLPFFFFFFTAVSPASATLRPPGQGQQRNPAVSGEPVREERILENGVPQKSRLLFRKVYCNVKLAPEDNEPEETLVSRFRREVVKAGVLQECKRRRFFETKREPKKRKTREAAAAKRYRSSKRRPQAKNSIQAKEGLRRRR</sequence>
<dbReference type="RefSeq" id="XP_031404403.1">
    <property type="nucleotide sequence ID" value="XM_031548543.1"/>
</dbReference>
<feature type="region of interest" description="Disordered" evidence="4">
    <location>
        <begin position="28"/>
        <end position="50"/>
    </location>
</feature>
<dbReference type="Pfam" id="PF01165">
    <property type="entry name" value="Ribosomal_S21"/>
    <property type="match status" value="1"/>
</dbReference>
<dbReference type="Proteomes" id="UP000515151">
    <property type="component" value="Chromosome 7"/>
</dbReference>
<dbReference type="GeneID" id="116213546"/>
<dbReference type="GO" id="GO:1990904">
    <property type="term" value="C:ribonucleoprotein complex"/>
    <property type="evidence" value="ECO:0007669"/>
    <property type="project" value="UniProtKB-KW"/>
</dbReference>
<dbReference type="NCBIfam" id="TIGR00030">
    <property type="entry name" value="S21p"/>
    <property type="match status" value="1"/>
</dbReference>
<feature type="chain" id="PRO_5028394719" evidence="5">
    <location>
        <begin position="28"/>
        <end position="151"/>
    </location>
</feature>
<feature type="signal peptide" evidence="5">
    <location>
        <begin position="1"/>
        <end position="27"/>
    </location>
</feature>
<reference evidence="7" key="2">
    <citation type="submission" date="2025-08" db="UniProtKB">
        <authorList>
            <consortium name="RefSeq"/>
        </authorList>
    </citation>
    <scope>IDENTIFICATION</scope>
    <source>
        <tissue evidence="7">Leaf</tissue>
    </source>
</reference>
<dbReference type="GO" id="GO:0003735">
    <property type="term" value="F:structural constituent of ribosome"/>
    <property type="evidence" value="ECO:0007669"/>
    <property type="project" value="InterPro"/>
</dbReference>
<reference evidence="6" key="1">
    <citation type="journal article" date="2020" name="Plant Biotechnol. J.">
        <title>The pomegranate (Punica granatum L.) draft genome dissects genetic divergence between soft- and hard-seeded cultivars.</title>
        <authorList>
            <person name="Luo X."/>
            <person name="Li H."/>
            <person name="Wu Z."/>
            <person name="Yao W."/>
            <person name="Zhao P."/>
            <person name="Cao D."/>
            <person name="Yu H."/>
            <person name="Li K."/>
            <person name="Poudel K."/>
            <person name="Zhao D."/>
            <person name="Zhang F."/>
            <person name="Xia X."/>
            <person name="Chen L."/>
            <person name="Wang Q."/>
            <person name="Jing D."/>
            <person name="Cao S."/>
        </authorList>
    </citation>
    <scope>NUCLEOTIDE SEQUENCE [LARGE SCALE GENOMIC DNA]</scope>
    <source>
        <strain evidence="6">cv. Tunisia</strain>
    </source>
</reference>
<dbReference type="Gene3D" id="1.20.5.1150">
    <property type="entry name" value="Ribosomal protein S8"/>
    <property type="match status" value="1"/>
</dbReference>
<dbReference type="InterPro" id="IPR038380">
    <property type="entry name" value="Ribosomal_bS21_sf"/>
</dbReference>
<protein>
    <submittedName>
        <fullName evidence="7">Uncharacterized protein LOC116213546</fullName>
    </submittedName>
</protein>
<feature type="compositionally biased region" description="Basic residues" evidence="4">
    <location>
        <begin position="126"/>
        <end position="136"/>
    </location>
</feature>
<evidence type="ECO:0000313" key="6">
    <source>
        <dbReference type="Proteomes" id="UP000515151"/>
    </source>
</evidence>
<dbReference type="PANTHER" id="PTHR21109:SF0">
    <property type="entry name" value="SMALL RIBOSOMAL SUBUNIT PROTEIN BS21M"/>
    <property type="match status" value="1"/>
</dbReference>
<proteinExistence type="inferred from homology"/>
<dbReference type="AlphaFoldDB" id="A0A6P8EG58"/>